<dbReference type="AlphaFoldDB" id="M7CCP0"/>
<proteinExistence type="predicted"/>
<feature type="region of interest" description="Disordered" evidence="1">
    <location>
        <begin position="67"/>
        <end position="277"/>
    </location>
</feature>
<accession>M7CCP0</accession>
<dbReference type="EMBL" id="KB519549">
    <property type="protein sequence ID" value="EMP38522.1"/>
    <property type="molecule type" value="Genomic_DNA"/>
</dbReference>
<sequence length="277" mass="29024">MDSYDLGCSPGSGANALGVFGDAGLALSAGDLQSSLRSDVSQAIPSDTPVPMCPHRQRCLGGRLAGETSCPVEGKGSNRPHGGAVGLTPLGNQTSAKPSPRTPRFPCVPTGSAAWGDDWLGKPAAQWRESRRPQPAPRRGRGSHPTGQPDVSQAIPSDTPVPMCPHRQRCLGGRLAVETSSPVKGKGPSIPKARAPDPGQRTDQLLPPNLAAADPSASQIDERSEKSWSRSRGVRDLQQRPSPWCRRGAGTDEAAGSNPGSGEHPQVLQPLGQRFRV</sequence>
<organism evidence="2 3">
    <name type="scientific">Chelonia mydas</name>
    <name type="common">Green sea-turtle</name>
    <name type="synonym">Chelonia agassizi</name>
    <dbReference type="NCBI Taxonomy" id="8469"/>
    <lineage>
        <taxon>Eukaryota</taxon>
        <taxon>Metazoa</taxon>
        <taxon>Chordata</taxon>
        <taxon>Craniata</taxon>
        <taxon>Vertebrata</taxon>
        <taxon>Euteleostomi</taxon>
        <taxon>Archelosauria</taxon>
        <taxon>Testudinata</taxon>
        <taxon>Testudines</taxon>
        <taxon>Cryptodira</taxon>
        <taxon>Durocryptodira</taxon>
        <taxon>Americhelydia</taxon>
        <taxon>Chelonioidea</taxon>
        <taxon>Cheloniidae</taxon>
        <taxon>Chelonia</taxon>
    </lineage>
</organism>
<dbReference type="Gene3D" id="6.10.270.10">
    <property type="match status" value="1"/>
</dbReference>
<evidence type="ECO:0000256" key="1">
    <source>
        <dbReference type="SAM" id="MobiDB-lite"/>
    </source>
</evidence>
<feature type="compositionally biased region" description="Basic and acidic residues" evidence="1">
    <location>
        <begin position="220"/>
        <end position="238"/>
    </location>
</feature>
<gene>
    <name evidence="2" type="ORF">UY3_04268</name>
</gene>
<name>M7CCP0_CHEMY</name>
<dbReference type="Proteomes" id="UP000031443">
    <property type="component" value="Unassembled WGS sequence"/>
</dbReference>
<feature type="compositionally biased region" description="Polar residues" evidence="1">
    <location>
        <begin position="145"/>
        <end position="156"/>
    </location>
</feature>
<evidence type="ECO:0000313" key="3">
    <source>
        <dbReference type="Proteomes" id="UP000031443"/>
    </source>
</evidence>
<evidence type="ECO:0000313" key="2">
    <source>
        <dbReference type="EMBL" id="EMP38522.1"/>
    </source>
</evidence>
<protein>
    <submittedName>
        <fullName evidence="2">Uncharacterized protein</fullName>
    </submittedName>
</protein>
<keyword evidence="3" id="KW-1185">Reference proteome</keyword>
<reference evidence="3" key="1">
    <citation type="journal article" date="2013" name="Nat. Genet.">
        <title>The draft genomes of soft-shell turtle and green sea turtle yield insights into the development and evolution of the turtle-specific body plan.</title>
        <authorList>
            <person name="Wang Z."/>
            <person name="Pascual-Anaya J."/>
            <person name="Zadissa A."/>
            <person name="Li W."/>
            <person name="Niimura Y."/>
            <person name="Huang Z."/>
            <person name="Li C."/>
            <person name="White S."/>
            <person name="Xiong Z."/>
            <person name="Fang D."/>
            <person name="Wang B."/>
            <person name="Ming Y."/>
            <person name="Chen Y."/>
            <person name="Zheng Y."/>
            <person name="Kuraku S."/>
            <person name="Pignatelli M."/>
            <person name="Herrero J."/>
            <person name="Beal K."/>
            <person name="Nozawa M."/>
            <person name="Li Q."/>
            <person name="Wang J."/>
            <person name="Zhang H."/>
            <person name="Yu L."/>
            <person name="Shigenobu S."/>
            <person name="Wang J."/>
            <person name="Liu J."/>
            <person name="Flicek P."/>
            <person name="Searle S."/>
            <person name="Wang J."/>
            <person name="Kuratani S."/>
            <person name="Yin Y."/>
            <person name="Aken B."/>
            <person name="Zhang G."/>
            <person name="Irie N."/>
        </authorList>
    </citation>
    <scope>NUCLEOTIDE SEQUENCE [LARGE SCALE GENOMIC DNA]</scope>
</reference>